<organism evidence="1 2">
    <name type="scientific">Paramecium sonneborni</name>
    <dbReference type="NCBI Taxonomy" id="65129"/>
    <lineage>
        <taxon>Eukaryota</taxon>
        <taxon>Sar</taxon>
        <taxon>Alveolata</taxon>
        <taxon>Ciliophora</taxon>
        <taxon>Intramacronucleata</taxon>
        <taxon>Oligohymenophorea</taxon>
        <taxon>Peniculida</taxon>
        <taxon>Parameciidae</taxon>
        <taxon>Paramecium</taxon>
    </lineage>
</organism>
<reference evidence="1" key="1">
    <citation type="submission" date="2021-01" db="EMBL/GenBank/DDBJ databases">
        <authorList>
            <consortium name="Genoscope - CEA"/>
            <person name="William W."/>
        </authorList>
    </citation>
    <scope>NUCLEOTIDE SEQUENCE</scope>
</reference>
<dbReference type="AlphaFoldDB" id="A0A8S1PTB6"/>
<sequence length="87" mass="9956">MNKKQQISCACLKSILHLKKILSNYLNLKKVSLILKPNIAKISSMQLKQEPKSSFGQSSKYLIEQNKKITSNVSEQEHKTQIADKRI</sequence>
<name>A0A8S1PTB6_9CILI</name>
<proteinExistence type="predicted"/>
<protein>
    <submittedName>
        <fullName evidence="1">Uncharacterized protein</fullName>
    </submittedName>
</protein>
<dbReference type="EMBL" id="CAJJDN010000086">
    <property type="protein sequence ID" value="CAD8106445.1"/>
    <property type="molecule type" value="Genomic_DNA"/>
</dbReference>
<dbReference type="Proteomes" id="UP000692954">
    <property type="component" value="Unassembled WGS sequence"/>
</dbReference>
<gene>
    <name evidence="1" type="ORF">PSON_ATCC_30995.1.T0860213</name>
</gene>
<accession>A0A8S1PTB6</accession>
<keyword evidence="2" id="KW-1185">Reference proteome</keyword>
<evidence type="ECO:0000313" key="1">
    <source>
        <dbReference type="EMBL" id="CAD8106445.1"/>
    </source>
</evidence>
<comment type="caution">
    <text evidence="1">The sequence shown here is derived from an EMBL/GenBank/DDBJ whole genome shotgun (WGS) entry which is preliminary data.</text>
</comment>
<evidence type="ECO:0000313" key="2">
    <source>
        <dbReference type="Proteomes" id="UP000692954"/>
    </source>
</evidence>